<organism evidence="1 2">
    <name type="scientific">Asticcacaulis benevestitus DSM 16100 = ATCC BAA-896</name>
    <dbReference type="NCBI Taxonomy" id="1121022"/>
    <lineage>
        <taxon>Bacteria</taxon>
        <taxon>Pseudomonadati</taxon>
        <taxon>Pseudomonadota</taxon>
        <taxon>Alphaproteobacteria</taxon>
        <taxon>Caulobacterales</taxon>
        <taxon>Caulobacteraceae</taxon>
        <taxon>Asticcacaulis</taxon>
    </lineage>
</organism>
<gene>
    <name evidence="1" type="ORF">ABENE_14375</name>
</gene>
<protein>
    <submittedName>
        <fullName evidence="1">Uncharacterized protein</fullName>
    </submittedName>
</protein>
<evidence type="ECO:0000313" key="1">
    <source>
        <dbReference type="EMBL" id="ESQ89156.1"/>
    </source>
</evidence>
<proteinExistence type="predicted"/>
<dbReference type="EMBL" id="AWGB01000031">
    <property type="protein sequence ID" value="ESQ89156.1"/>
    <property type="molecule type" value="Genomic_DNA"/>
</dbReference>
<name>V4PLR3_9CAUL</name>
<accession>V4PLR3</accession>
<dbReference type="PATRIC" id="fig|1121022.4.peg.2923"/>
<reference evidence="1 2" key="1">
    <citation type="journal article" date="2014" name="Nature">
        <title>Sequential evolution of bacterial morphology by co-option of a developmental regulator.</title>
        <authorList>
            <person name="Jiang C."/>
            <person name="Brown P.J."/>
            <person name="Ducret A."/>
            <person name="Brun Y.V."/>
        </authorList>
    </citation>
    <scope>NUCLEOTIDE SEQUENCE [LARGE SCALE GENOMIC DNA]</scope>
    <source>
        <strain evidence="1 2">DSM 16100</strain>
    </source>
</reference>
<dbReference type="AlphaFoldDB" id="V4PLR3"/>
<evidence type="ECO:0000313" key="2">
    <source>
        <dbReference type="Proteomes" id="UP000017837"/>
    </source>
</evidence>
<dbReference type="Proteomes" id="UP000017837">
    <property type="component" value="Unassembled WGS sequence"/>
</dbReference>
<comment type="caution">
    <text evidence="1">The sequence shown here is derived from an EMBL/GenBank/DDBJ whole genome shotgun (WGS) entry which is preliminary data.</text>
</comment>
<sequence length="157" mass="18017">MVHILMRCVIVYCERHRLLRMTVELVAMKKCLLLCLWVFFVPSAEAKPQSSAKPINALRPLTNSEIKARLSDVYAGPKCCDMEEQFHSDGAYELYGIGLFRGHYVIRSGMVCVTTEMHPEKCRRLFSDRWGNTYIAAPAGDPKETMADPFEIRPFKR</sequence>
<keyword evidence="2" id="KW-1185">Reference proteome</keyword>